<organism evidence="2 3">
    <name type="scientific">Tuber melanosporum (strain Mel28)</name>
    <name type="common">Perigord black truffle</name>
    <dbReference type="NCBI Taxonomy" id="656061"/>
    <lineage>
        <taxon>Eukaryota</taxon>
        <taxon>Fungi</taxon>
        <taxon>Dikarya</taxon>
        <taxon>Ascomycota</taxon>
        <taxon>Pezizomycotina</taxon>
        <taxon>Pezizomycetes</taxon>
        <taxon>Pezizales</taxon>
        <taxon>Tuberaceae</taxon>
        <taxon>Tuber</taxon>
    </lineage>
</organism>
<evidence type="ECO:0000313" key="3">
    <source>
        <dbReference type="Proteomes" id="UP000006911"/>
    </source>
</evidence>
<reference evidence="2 3" key="1">
    <citation type="journal article" date="2010" name="Nature">
        <title>Perigord black truffle genome uncovers evolutionary origins and mechanisms of symbiosis.</title>
        <authorList>
            <person name="Martin F."/>
            <person name="Kohler A."/>
            <person name="Murat C."/>
            <person name="Balestrini R."/>
            <person name="Coutinho P.M."/>
            <person name="Jaillon O."/>
            <person name="Montanini B."/>
            <person name="Morin E."/>
            <person name="Noel B."/>
            <person name="Percudani R."/>
            <person name="Porcel B."/>
            <person name="Rubini A."/>
            <person name="Amicucci A."/>
            <person name="Amselem J."/>
            <person name="Anthouard V."/>
            <person name="Arcioni S."/>
            <person name="Artiguenave F."/>
            <person name="Aury J.M."/>
            <person name="Ballario P."/>
            <person name="Bolchi A."/>
            <person name="Brenna A."/>
            <person name="Brun A."/>
            <person name="Buee M."/>
            <person name="Cantarel B."/>
            <person name="Chevalier G."/>
            <person name="Couloux A."/>
            <person name="Da Silva C."/>
            <person name="Denoeud F."/>
            <person name="Duplessis S."/>
            <person name="Ghignone S."/>
            <person name="Hilselberger B."/>
            <person name="Iotti M."/>
            <person name="Marcais B."/>
            <person name="Mello A."/>
            <person name="Miranda M."/>
            <person name="Pacioni G."/>
            <person name="Quesneville H."/>
            <person name="Riccioni C."/>
            <person name="Ruotolo R."/>
            <person name="Splivallo R."/>
            <person name="Stocchi V."/>
            <person name="Tisserant E."/>
            <person name="Viscomi A.R."/>
            <person name="Zambonelli A."/>
            <person name="Zampieri E."/>
            <person name="Henrissat B."/>
            <person name="Lebrun M.H."/>
            <person name="Paolocci F."/>
            <person name="Bonfante P."/>
            <person name="Ottonello S."/>
            <person name="Wincker P."/>
        </authorList>
    </citation>
    <scope>NUCLEOTIDE SEQUENCE [LARGE SCALE GENOMIC DNA]</scope>
    <source>
        <strain evidence="2 3">Mel28</strain>
    </source>
</reference>
<dbReference type="RefSeq" id="XP_002840817.1">
    <property type="nucleotide sequence ID" value="XM_002840771.1"/>
</dbReference>
<keyword evidence="3" id="KW-1185">Reference proteome</keyword>
<dbReference type="EMBL" id="FN430338">
    <property type="protein sequence ID" value="CAZ85008.1"/>
    <property type="molecule type" value="Genomic_DNA"/>
</dbReference>
<dbReference type="InParanoid" id="D5GKG5"/>
<accession>D5GKG5</accession>
<sequence>MHIRRLIDLARYPRRPPPPPLRIKKWRPVSSANGEFPFTSLTPHHSEHTNHHPRYPDHLPFSQEERVIFE</sequence>
<dbReference type="KEGG" id="tml:GSTUM_00009537001"/>
<proteinExistence type="predicted"/>
<evidence type="ECO:0000256" key="1">
    <source>
        <dbReference type="SAM" id="MobiDB-lite"/>
    </source>
</evidence>
<feature type="compositionally biased region" description="Basic and acidic residues" evidence="1">
    <location>
        <begin position="44"/>
        <end position="61"/>
    </location>
</feature>
<dbReference type="HOGENOM" id="CLU_2759651_0_0_1"/>
<dbReference type="Proteomes" id="UP000006911">
    <property type="component" value="Unassembled WGS sequence"/>
</dbReference>
<name>D5GKG5_TUBMM</name>
<evidence type="ECO:0000313" key="2">
    <source>
        <dbReference type="EMBL" id="CAZ85008.1"/>
    </source>
</evidence>
<feature type="region of interest" description="Disordered" evidence="1">
    <location>
        <begin position="1"/>
        <end position="61"/>
    </location>
</feature>
<gene>
    <name evidence="2" type="ORF">GSTUM_00009537001</name>
</gene>
<dbReference type="AlphaFoldDB" id="D5GKG5"/>
<dbReference type="GeneID" id="9182028"/>
<protein>
    <submittedName>
        <fullName evidence="2">(Perigord truffle) hypothetical protein</fullName>
    </submittedName>
</protein>